<protein>
    <recommendedName>
        <fullName evidence="9">Cyclosome subunit 8</fullName>
    </recommendedName>
</protein>
<keyword evidence="2" id="KW-0132">Cell division</keyword>
<dbReference type="PANTHER" id="PTHR12558">
    <property type="entry name" value="CELL DIVISION CYCLE 16,23,27"/>
    <property type="match status" value="1"/>
</dbReference>
<keyword evidence="7" id="KW-0131">Cell cycle</keyword>
<dbReference type="Pfam" id="PF04049">
    <property type="entry name" value="ANAPC8"/>
    <property type="match status" value="1"/>
</dbReference>
<dbReference type="Pfam" id="PF13174">
    <property type="entry name" value="TPR_6"/>
    <property type="match status" value="1"/>
</dbReference>
<feature type="repeat" description="TPR" evidence="10">
    <location>
        <begin position="383"/>
        <end position="416"/>
    </location>
</feature>
<dbReference type="GO" id="GO:0005680">
    <property type="term" value="C:anaphase-promoting complex"/>
    <property type="evidence" value="ECO:0007669"/>
    <property type="project" value="InterPro"/>
</dbReference>
<dbReference type="Gene3D" id="1.25.40.10">
    <property type="entry name" value="Tetratricopeptide repeat domain"/>
    <property type="match status" value="2"/>
</dbReference>
<dbReference type="InterPro" id="IPR011990">
    <property type="entry name" value="TPR-like_helical_dom_sf"/>
</dbReference>
<feature type="repeat" description="TPR" evidence="10">
    <location>
        <begin position="349"/>
        <end position="382"/>
    </location>
</feature>
<evidence type="ECO:0000256" key="10">
    <source>
        <dbReference type="PROSITE-ProRule" id="PRU00339"/>
    </source>
</evidence>
<evidence type="ECO:0000256" key="9">
    <source>
        <dbReference type="ARBA" id="ARBA00082695"/>
    </source>
</evidence>
<gene>
    <name evidence="12" type="ORF">FSP39_024698</name>
</gene>
<sequence length="587" mass="68394">MADISTIHKPHYPALSRMKSDLIRANRECKSRKLIHSAKWAAEMSFAIDAPVDFQQCLAFQERPAFIHDYDKYTLAASYFDLKEYDRAAFFVQDCWSPKAYFLHMYGRYLADEKRKIDNASDSIGPPSKLENETLNTLKTELSKRYNTKELDGYCIYLYGVVLKKLDLTRDALEVFVDAVNKEPLHWGAWKELSLLITDKETLVSLLLPNHWIKNLFLGEVFLELQLHEEALRIYQNLGNNGFSGSAYILSQMAIAHHHMREVDMALNFFNDLQEMDPYRLEDMDIFSNLLYIKEMKADLANLAHRCCDIDKYRVETCCVIGNFYSIRQQHEKAVLYFQRALKLNPHYLSAWTLMGHEFMELKNTSAALQAYRQAIEVNRRDYRAWYGLGQTYEILKMYYYCLYYYRQAQLLRPNDSRMVVALGESYEKLDRLQEAKKCFWKAHSVGDVEGMALFKLAKIHERLGEEDQAASAYTEYINESNRQGIINTEDQSQAHKYLANYYLSRGMLDEAAAAAQKCTEFVETKEEAKTILNLVQVKRSMTDTKYGRVYGMQSMNSEGFNGNNQTPMGRISPVNLRFQLYNDEQL</sequence>
<evidence type="ECO:0000256" key="2">
    <source>
        <dbReference type="ARBA" id="ARBA00022618"/>
    </source>
</evidence>
<dbReference type="PROSITE" id="PS50005">
    <property type="entry name" value="TPR"/>
    <property type="match status" value="3"/>
</dbReference>
<evidence type="ECO:0000313" key="13">
    <source>
        <dbReference type="Proteomes" id="UP001186944"/>
    </source>
</evidence>
<keyword evidence="4" id="KW-0498">Mitosis</keyword>
<dbReference type="AlphaFoldDB" id="A0AA89C245"/>
<evidence type="ECO:0000256" key="4">
    <source>
        <dbReference type="ARBA" id="ARBA00022776"/>
    </source>
</evidence>
<keyword evidence="5" id="KW-0833">Ubl conjugation pathway</keyword>
<evidence type="ECO:0000256" key="8">
    <source>
        <dbReference type="ARBA" id="ARBA00061138"/>
    </source>
</evidence>
<feature type="repeat" description="TPR" evidence="10">
    <location>
        <begin position="315"/>
        <end position="348"/>
    </location>
</feature>
<evidence type="ECO:0000259" key="11">
    <source>
        <dbReference type="Pfam" id="PF04049"/>
    </source>
</evidence>
<accession>A0AA89C245</accession>
<evidence type="ECO:0000256" key="6">
    <source>
        <dbReference type="ARBA" id="ARBA00022803"/>
    </source>
</evidence>
<dbReference type="FunFam" id="1.25.40.10:FF:000093">
    <property type="entry name" value="cell division cycle protein 23 homolog"/>
    <property type="match status" value="1"/>
</dbReference>
<comment type="pathway">
    <text evidence="1">Protein modification; protein ubiquitination.</text>
</comment>
<dbReference type="Proteomes" id="UP001186944">
    <property type="component" value="Unassembled WGS sequence"/>
</dbReference>
<evidence type="ECO:0000256" key="3">
    <source>
        <dbReference type="ARBA" id="ARBA00022737"/>
    </source>
</evidence>
<evidence type="ECO:0000256" key="5">
    <source>
        <dbReference type="ARBA" id="ARBA00022786"/>
    </source>
</evidence>
<keyword evidence="13" id="KW-1185">Reference proteome</keyword>
<dbReference type="SMART" id="SM00028">
    <property type="entry name" value="TPR"/>
    <property type="match status" value="7"/>
</dbReference>
<feature type="domain" description="Cdc23" evidence="11">
    <location>
        <begin position="18"/>
        <end position="254"/>
    </location>
</feature>
<dbReference type="PANTHER" id="PTHR12558:SF10">
    <property type="entry name" value="CELL DIVISION CYCLE PROTEIN 23 HOMOLOG"/>
    <property type="match status" value="1"/>
</dbReference>
<organism evidence="12 13">
    <name type="scientific">Pinctada imbricata</name>
    <name type="common">Atlantic pearl-oyster</name>
    <name type="synonym">Pinctada martensii</name>
    <dbReference type="NCBI Taxonomy" id="66713"/>
    <lineage>
        <taxon>Eukaryota</taxon>
        <taxon>Metazoa</taxon>
        <taxon>Spiralia</taxon>
        <taxon>Lophotrochozoa</taxon>
        <taxon>Mollusca</taxon>
        <taxon>Bivalvia</taxon>
        <taxon>Autobranchia</taxon>
        <taxon>Pteriomorphia</taxon>
        <taxon>Pterioida</taxon>
        <taxon>Pterioidea</taxon>
        <taxon>Pteriidae</taxon>
        <taxon>Pinctada</taxon>
    </lineage>
</organism>
<dbReference type="GO" id="GO:0031145">
    <property type="term" value="P:anaphase-promoting complex-dependent catabolic process"/>
    <property type="evidence" value="ECO:0007669"/>
    <property type="project" value="TreeGrafter"/>
</dbReference>
<dbReference type="Pfam" id="PF13414">
    <property type="entry name" value="TPR_11"/>
    <property type="match status" value="1"/>
</dbReference>
<comment type="caution">
    <text evidence="12">The sequence shown here is derived from an EMBL/GenBank/DDBJ whole genome shotgun (WGS) entry which is preliminary data.</text>
</comment>
<evidence type="ECO:0000256" key="7">
    <source>
        <dbReference type="ARBA" id="ARBA00023306"/>
    </source>
</evidence>
<proteinExistence type="inferred from homology"/>
<keyword evidence="6 10" id="KW-0802">TPR repeat</keyword>
<dbReference type="GO" id="GO:0016567">
    <property type="term" value="P:protein ubiquitination"/>
    <property type="evidence" value="ECO:0007669"/>
    <property type="project" value="TreeGrafter"/>
</dbReference>
<evidence type="ECO:0000256" key="1">
    <source>
        <dbReference type="ARBA" id="ARBA00004906"/>
    </source>
</evidence>
<dbReference type="SUPFAM" id="SSF48452">
    <property type="entry name" value="TPR-like"/>
    <property type="match status" value="2"/>
</dbReference>
<keyword evidence="3" id="KW-0677">Repeat</keyword>
<dbReference type="GO" id="GO:0051301">
    <property type="term" value="P:cell division"/>
    <property type="evidence" value="ECO:0007669"/>
    <property type="project" value="UniProtKB-KW"/>
</dbReference>
<dbReference type="InterPro" id="IPR019734">
    <property type="entry name" value="TPR_rpt"/>
</dbReference>
<dbReference type="GO" id="GO:0045842">
    <property type="term" value="P:positive regulation of mitotic metaphase/anaphase transition"/>
    <property type="evidence" value="ECO:0007669"/>
    <property type="project" value="TreeGrafter"/>
</dbReference>
<name>A0AA89C245_PINIB</name>
<comment type="similarity">
    <text evidence="8">Belongs to the APC8/CDC23 family.</text>
</comment>
<dbReference type="EMBL" id="VSWD01000008">
    <property type="protein sequence ID" value="KAK3096228.1"/>
    <property type="molecule type" value="Genomic_DNA"/>
</dbReference>
<dbReference type="InterPro" id="IPR007192">
    <property type="entry name" value="APC8"/>
</dbReference>
<reference evidence="12" key="1">
    <citation type="submission" date="2019-08" db="EMBL/GenBank/DDBJ databases">
        <title>The improved chromosome-level genome for the pearl oyster Pinctada fucata martensii using PacBio sequencing and Hi-C.</title>
        <authorList>
            <person name="Zheng Z."/>
        </authorList>
    </citation>
    <scope>NUCLEOTIDE SEQUENCE</scope>
    <source>
        <strain evidence="12">ZZ-2019</strain>
        <tissue evidence="12">Adductor muscle</tissue>
    </source>
</reference>
<evidence type="ECO:0000313" key="12">
    <source>
        <dbReference type="EMBL" id="KAK3096228.1"/>
    </source>
</evidence>
<dbReference type="Pfam" id="PF13181">
    <property type="entry name" value="TPR_8"/>
    <property type="match status" value="1"/>
</dbReference>